<feature type="transmembrane region" description="Helical" evidence="1">
    <location>
        <begin position="9"/>
        <end position="29"/>
    </location>
</feature>
<keyword evidence="1" id="KW-1133">Transmembrane helix</keyword>
<accession>A0A4Z2I348</accession>
<evidence type="ECO:0000313" key="2">
    <source>
        <dbReference type="EMBL" id="TNN72407.1"/>
    </source>
</evidence>
<dbReference type="Proteomes" id="UP000314294">
    <property type="component" value="Unassembled WGS sequence"/>
</dbReference>
<dbReference type="EMBL" id="SRLO01000137">
    <property type="protein sequence ID" value="TNN72407.1"/>
    <property type="molecule type" value="Genomic_DNA"/>
</dbReference>
<evidence type="ECO:0000313" key="3">
    <source>
        <dbReference type="Proteomes" id="UP000314294"/>
    </source>
</evidence>
<protein>
    <submittedName>
        <fullName evidence="2">Uncharacterized protein</fullName>
    </submittedName>
</protein>
<reference evidence="2 3" key="1">
    <citation type="submission" date="2019-03" db="EMBL/GenBank/DDBJ databases">
        <title>First draft genome of Liparis tanakae, snailfish: a comprehensive survey of snailfish specific genes.</title>
        <authorList>
            <person name="Kim W."/>
            <person name="Song I."/>
            <person name="Jeong J.-H."/>
            <person name="Kim D."/>
            <person name="Kim S."/>
            <person name="Ryu S."/>
            <person name="Song J.Y."/>
            <person name="Lee S.K."/>
        </authorList>
    </citation>
    <scope>NUCLEOTIDE SEQUENCE [LARGE SCALE GENOMIC DNA]</scope>
    <source>
        <tissue evidence="2">Muscle</tissue>
    </source>
</reference>
<keyword evidence="1" id="KW-0812">Transmembrane</keyword>
<proteinExistence type="predicted"/>
<keyword evidence="3" id="KW-1185">Reference proteome</keyword>
<dbReference type="AlphaFoldDB" id="A0A4Z2I348"/>
<sequence>MPKLQDSQVSYYASLAASLIGLGLIQGIMKYGGACQQIPQFIYNGSRDVLAAVLDRLGKRVSNSPACPGTCPSERNGDPDDMDGEFRPRRAAQILITLLDDASLRMDLGRMVGSRHRLQMHRVTRSPHPAPPGHLVPLEQAPFGHCTRLQDTALPRGLQTEFHSYRSHLVANSELSGAQDRAYGNIKEPKRCSCSESAHMQDE</sequence>
<name>A0A4Z2I348_9TELE</name>
<comment type="caution">
    <text evidence="2">The sequence shown here is derived from an EMBL/GenBank/DDBJ whole genome shotgun (WGS) entry which is preliminary data.</text>
</comment>
<keyword evidence="1" id="KW-0472">Membrane</keyword>
<organism evidence="2 3">
    <name type="scientific">Liparis tanakae</name>
    <name type="common">Tanaka's snailfish</name>
    <dbReference type="NCBI Taxonomy" id="230148"/>
    <lineage>
        <taxon>Eukaryota</taxon>
        <taxon>Metazoa</taxon>
        <taxon>Chordata</taxon>
        <taxon>Craniata</taxon>
        <taxon>Vertebrata</taxon>
        <taxon>Euteleostomi</taxon>
        <taxon>Actinopterygii</taxon>
        <taxon>Neopterygii</taxon>
        <taxon>Teleostei</taxon>
        <taxon>Neoteleostei</taxon>
        <taxon>Acanthomorphata</taxon>
        <taxon>Eupercaria</taxon>
        <taxon>Perciformes</taxon>
        <taxon>Cottioidei</taxon>
        <taxon>Cottales</taxon>
        <taxon>Liparidae</taxon>
        <taxon>Liparis</taxon>
    </lineage>
</organism>
<gene>
    <name evidence="2" type="ORF">EYF80_017333</name>
</gene>
<evidence type="ECO:0000256" key="1">
    <source>
        <dbReference type="SAM" id="Phobius"/>
    </source>
</evidence>